<gene>
    <name evidence="2" type="ORF">EUBVEN_01523</name>
</gene>
<evidence type="ECO:0000313" key="3">
    <source>
        <dbReference type="Proteomes" id="UP000006000"/>
    </source>
</evidence>
<organism evidence="2 3">
    <name type="scientific">Eubacterium ventriosum ATCC 27560</name>
    <dbReference type="NCBI Taxonomy" id="411463"/>
    <lineage>
        <taxon>Bacteria</taxon>
        <taxon>Bacillati</taxon>
        <taxon>Bacillota</taxon>
        <taxon>Clostridia</taxon>
        <taxon>Eubacteriales</taxon>
        <taxon>Eubacteriaceae</taxon>
        <taxon>Eubacterium</taxon>
    </lineage>
</organism>
<proteinExistence type="predicted"/>
<name>A5Z740_9FIRM</name>
<dbReference type="Proteomes" id="UP000006000">
    <property type="component" value="Unassembled WGS sequence"/>
</dbReference>
<dbReference type="RefSeq" id="WP_005361336.1">
    <property type="nucleotide sequence ID" value="NZ_DS264271.1"/>
</dbReference>
<evidence type="ECO:0000313" key="2">
    <source>
        <dbReference type="EMBL" id="EDM51196.1"/>
    </source>
</evidence>
<dbReference type="STRING" id="411463.EUBVEN_01523"/>
<comment type="caution">
    <text evidence="2">The sequence shown here is derived from an EMBL/GenBank/DDBJ whole genome shotgun (WGS) entry which is preliminary data.</text>
</comment>
<evidence type="ECO:0000256" key="1">
    <source>
        <dbReference type="SAM" id="MobiDB-lite"/>
    </source>
</evidence>
<accession>A5Z740</accession>
<reference evidence="2 3" key="1">
    <citation type="submission" date="2007-03" db="EMBL/GenBank/DDBJ databases">
        <authorList>
            <person name="Fulton L."/>
            <person name="Clifton S."/>
            <person name="Fulton B."/>
            <person name="Xu J."/>
            <person name="Minx P."/>
            <person name="Pepin K.H."/>
            <person name="Johnson M."/>
            <person name="Thiruvilangam P."/>
            <person name="Bhonagiri V."/>
            <person name="Nash W.E."/>
            <person name="Mardis E.R."/>
            <person name="Wilson R.K."/>
        </authorList>
    </citation>
    <scope>NUCLEOTIDE SEQUENCE [LARGE SCALE GENOMIC DNA]</scope>
    <source>
        <strain evidence="2 3">ATCC 27560</strain>
    </source>
</reference>
<dbReference type="AlphaFoldDB" id="A5Z740"/>
<dbReference type="InterPro" id="IPR046683">
    <property type="entry name" value="DUF6553"/>
</dbReference>
<dbReference type="Pfam" id="PF20190">
    <property type="entry name" value="DUF6553"/>
    <property type="match status" value="1"/>
</dbReference>
<dbReference type="EMBL" id="AAVL02000034">
    <property type="protein sequence ID" value="EDM51196.1"/>
    <property type="molecule type" value="Genomic_DNA"/>
</dbReference>
<reference evidence="2 3" key="2">
    <citation type="submission" date="2007-04" db="EMBL/GenBank/DDBJ databases">
        <title>Draft genome sequence of Eubacterium ventriosum (ATCC 27560).</title>
        <authorList>
            <person name="Sudarsanam P."/>
            <person name="Ley R."/>
            <person name="Guruge J."/>
            <person name="Turnbaugh P.J."/>
            <person name="Mahowald M."/>
            <person name="Liep D."/>
            <person name="Gordon J."/>
        </authorList>
    </citation>
    <scope>NUCLEOTIDE SEQUENCE [LARGE SCALE GENOMIC DNA]</scope>
    <source>
        <strain evidence="2 3">ATCC 27560</strain>
    </source>
</reference>
<dbReference type="eggNOG" id="ENOG502ZBKI">
    <property type="taxonomic scope" value="Bacteria"/>
</dbReference>
<protein>
    <submittedName>
        <fullName evidence="2">Uncharacterized protein</fullName>
    </submittedName>
</protein>
<feature type="region of interest" description="Disordered" evidence="1">
    <location>
        <begin position="1"/>
        <end position="24"/>
    </location>
</feature>
<sequence length="213" mass="25145">MWNERFNKEFKEESKKETNEKSKNELKKELFGEEFYEEMEPEKRLEIFQKNIESDNNKELRECLWTARYGKRKPKKDLFIGYLMEMKYISESGSTDVGGAKRKQLCKIINNLCIGNYEILSEEQRGILKNELKNTFKKFIQVSRGGRGFTSAVFGLGQLSDEGIAKKIAEQISNIAFLTPHMFRMDKEFKILQAAALEAYREEYPHREHFLKK</sequence>
<dbReference type="HOGENOM" id="CLU_100990_0_0_9"/>